<dbReference type="GO" id="GO:0032259">
    <property type="term" value="P:methylation"/>
    <property type="evidence" value="ECO:0007669"/>
    <property type="project" value="UniProtKB-KW"/>
</dbReference>
<reference evidence="2" key="1">
    <citation type="journal article" date="2019" name="Int. J. Syst. Evol. Microbiol.">
        <title>The Global Catalogue of Microorganisms (GCM) 10K type strain sequencing project: providing services to taxonomists for standard genome sequencing and annotation.</title>
        <authorList>
            <consortium name="The Broad Institute Genomics Platform"/>
            <consortium name="The Broad Institute Genome Sequencing Center for Infectious Disease"/>
            <person name="Wu L."/>
            <person name="Ma J."/>
        </authorList>
    </citation>
    <scope>NUCLEOTIDE SEQUENCE [LARGE SCALE GENOMIC DNA]</scope>
    <source>
        <strain evidence="2">CCUG 50347</strain>
    </source>
</reference>
<keyword evidence="2" id="KW-1185">Reference proteome</keyword>
<proteinExistence type="predicted"/>
<evidence type="ECO:0000313" key="2">
    <source>
        <dbReference type="Proteomes" id="UP001595909"/>
    </source>
</evidence>
<evidence type="ECO:0000313" key="1">
    <source>
        <dbReference type="EMBL" id="MFC4831654.1"/>
    </source>
</evidence>
<dbReference type="Proteomes" id="UP001595909">
    <property type="component" value="Unassembled WGS sequence"/>
</dbReference>
<dbReference type="RefSeq" id="WP_274188654.1">
    <property type="nucleotide sequence ID" value="NZ_BAABHN010000008.1"/>
</dbReference>
<dbReference type="InterPro" id="IPR029063">
    <property type="entry name" value="SAM-dependent_MTases_sf"/>
</dbReference>
<dbReference type="EC" id="2.1.1.-" evidence="1"/>
<dbReference type="SUPFAM" id="SSF53335">
    <property type="entry name" value="S-adenosyl-L-methionine-dependent methyltransferases"/>
    <property type="match status" value="1"/>
</dbReference>
<dbReference type="PIRSF" id="PIRSF017393">
    <property type="entry name" value="MTase_SAV2177"/>
    <property type="match status" value="1"/>
</dbReference>
<keyword evidence="1" id="KW-0808">Transferase</keyword>
<dbReference type="InterPro" id="IPR006764">
    <property type="entry name" value="SAM_dep_MeTrfase_SAV2177_type"/>
</dbReference>
<protein>
    <submittedName>
        <fullName evidence="1">SAM-dependent methyltransferase</fullName>
        <ecNumber evidence="1">2.1.1.-</ecNumber>
    </submittedName>
</protein>
<name>A0ABV9RDJ5_9PSEU</name>
<dbReference type="GO" id="GO:0008168">
    <property type="term" value="F:methyltransferase activity"/>
    <property type="evidence" value="ECO:0007669"/>
    <property type="project" value="UniProtKB-KW"/>
</dbReference>
<dbReference type="Pfam" id="PF04672">
    <property type="entry name" value="Methyltransf_19"/>
    <property type="match status" value="1"/>
</dbReference>
<accession>A0ABV9RDJ5</accession>
<gene>
    <name evidence="1" type="ORF">ACFPEL_04450</name>
</gene>
<sequence length="267" mass="28622">MTDLGPDDEETPPNLARVFDHYLGGDDNTLVDREFAAEVDQVLPGMGDLCRGHRRFSAAVVDHWCAEGIDQFLELGAGLPTVDHVHTRARRVHPGARVAYVDEDPVAVVHARRVVARHEGVSVLLADAGDAETVLAAPEVRDLLDLTRPVGVLAVGVLHYVPDAVAAEAMRRYREALAPGSGVAISHLTGVGRPDLHTWSTINHGGWSYAPTLRDPEDMDPWLEGLELVGPGWASAPHWVPAGAVPGAGETASGLWGVVARRPDRRG</sequence>
<comment type="caution">
    <text evidence="1">The sequence shown here is derived from an EMBL/GenBank/DDBJ whole genome shotgun (WGS) entry which is preliminary data.</text>
</comment>
<dbReference type="EMBL" id="JBHSIM010000008">
    <property type="protein sequence ID" value="MFC4831654.1"/>
    <property type="molecule type" value="Genomic_DNA"/>
</dbReference>
<dbReference type="Gene3D" id="3.40.50.150">
    <property type="entry name" value="Vaccinia Virus protein VP39"/>
    <property type="match status" value="1"/>
</dbReference>
<organism evidence="1 2">
    <name type="scientific">Actinomycetospora chibensis</name>
    <dbReference type="NCBI Taxonomy" id="663606"/>
    <lineage>
        <taxon>Bacteria</taxon>
        <taxon>Bacillati</taxon>
        <taxon>Actinomycetota</taxon>
        <taxon>Actinomycetes</taxon>
        <taxon>Pseudonocardiales</taxon>
        <taxon>Pseudonocardiaceae</taxon>
        <taxon>Actinomycetospora</taxon>
    </lineage>
</organism>
<keyword evidence="1" id="KW-0489">Methyltransferase</keyword>